<dbReference type="GO" id="GO:0003677">
    <property type="term" value="F:DNA binding"/>
    <property type="evidence" value="ECO:0007669"/>
    <property type="project" value="UniProtKB-KW"/>
</dbReference>
<dbReference type="CDD" id="cd07377">
    <property type="entry name" value="WHTH_GntR"/>
    <property type="match status" value="1"/>
</dbReference>
<keyword evidence="2" id="KW-0238">DNA-binding</keyword>
<proteinExistence type="predicted"/>
<dbReference type="OrthoDB" id="3523737at2"/>
<reference evidence="5 6" key="1">
    <citation type="journal article" date="2013" name="ISME J.">
        <title>A metabolic model for members of the genus Tetrasphaera involved in enhanced biological phosphorus removal.</title>
        <authorList>
            <person name="Kristiansen R."/>
            <person name="Nguyen H.T.T."/>
            <person name="Saunders A.M."/>
            <person name="Nielsen J.L."/>
            <person name="Wimmer R."/>
            <person name="Le V.Q."/>
            <person name="McIlroy S.J."/>
            <person name="Petrovski S."/>
            <person name="Seviour R.J."/>
            <person name="Calteau A."/>
            <person name="Nielsen K.L."/>
            <person name="Nielsen P.H."/>
        </authorList>
    </citation>
    <scope>NUCLEOTIDE SEQUENCE [LARGE SCALE GENOMIC DNA]</scope>
    <source>
        <strain evidence="5 6">T1-X7</strain>
    </source>
</reference>
<feature type="domain" description="HTH gntR-type" evidence="4">
    <location>
        <begin position="9"/>
        <end position="76"/>
    </location>
</feature>
<dbReference type="SUPFAM" id="SSF46785">
    <property type="entry name" value="Winged helix' DNA-binding domain"/>
    <property type="match status" value="1"/>
</dbReference>
<evidence type="ECO:0000256" key="1">
    <source>
        <dbReference type="ARBA" id="ARBA00023015"/>
    </source>
</evidence>
<dbReference type="SUPFAM" id="SSF48008">
    <property type="entry name" value="GntR ligand-binding domain-like"/>
    <property type="match status" value="1"/>
</dbReference>
<keyword evidence="6" id="KW-1185">Reference proteome</keyword>
<dbReference type="STRING" id="1194083.BN12_80011"/>
<evidence type="ECO:0000259" key="4">
    <source>
        <dbReference type="PROSITE" id="PS50949"/>
    </source>
</evidence>
<dbReference type="InterPro" id="IPR000524">
    <property type="entry name" value="Tscrpt_reg_HTH_GntR"/>
</dbReference>
<evidence type="ECO:0000313" key="5">
    <source>
        <dbReference type="EMBL" id="CCH80220.1"/>
    </source>
</evidence>
<gene>
    <name evidence="5" type="ORF">BN12_80011</name>
</gene>
<dbReference type="Proteomes" id="UP000035721">
    <property type="component" value="Unassembled WGS sequence"/>
</dbReference>
<evidence type="ECO:0000313" key="6">
    <source>
        <dbReference type="Proteomes" id="UP000035721"/>
    </source>
</evidence>
<dbReference type="Pfam" id="PF07729">
    <property type="entry name" value="FCD"/>
    <property type="match status" value="1"/>
</dbReference>
<protein>
    <submittedName>
        <fullName evidence="5">Putative gntR-family transcriptional regulator</fullName>
    </submittedName>
</protein>
<dbReference type="PANTHER" id="PTHR43537:SF45">
    <property type="entry name" value="GNTR FAMILY REGULATORY PROTEIN"/>
    <property type="match status" value="1"/>
</dbReference>
<keyword evidence="1" id="KW-0805">Transcription regulation</keyword>
<evidence type="ECO:0000256" key="2">
    <source>
        <dbReference type="ARBA" id="ARBA00023125"/>
    </source>
</evidence>
<dbReference type="SMART" id="SM00895">
    <property type="entry name" value="FCD"/>
    <property type="match status" value="1"/>
</dbReference>
<dbReference type="PROSITE" id="PS50949">
    <property type="entry name" value="HTH_GNTR"/>
    <property type="match status" value="1"/>
</dbReference>
<dbReference type="PANTHER" id="PTHR43537">
    <property type="entry name" value="TRANSCRIPTIONAL REGULATOR, GNTR FAMILY"/>
    <property type="match status" value="1"/>
</dbReference>
<dbReference type="InterPro" id="IPR011711">
    <property type="entry name" value="GntR_C"/>
</dbReference>
<accession>A0A077M878</accession>
<dbReference type="SMART" id="SM00345">
    <property type="entry name" value="HTH_GNTR"/>
    <property type="match status" value="1"/>
</dbReference>
<organism evidence="5 6">
    <name type="scientific">Nostocoides japonicum T1-X7</name>
    <dbReference type="NCBI Taxonomy" id="1194083"/>
    <lineage>
        <taxon>Bacteria</taxon>
        <taxon>Bacillati</taxon>
        <taxon>Actinomycetota</taxon>
        <taxon>Actinomycetes</taxon>
        <taxon>Micrococcales</taxon>
        <taxon>Intrasporangiaceae</taxon>
        <taxon>Nostocoides</taxon>
    </lineage>
</organism>
<keyword evidence="3" id="KW-0804">Transcription</keyword>
<dbReference type="InterPro" id="IPR036390">
    <property type="entry name" value="WH_DNA-bd_sf"/>
</dbReference>
<dbReference type="EMBL" id="CAJB01000414">
    <property type="protein sequence ID" value="CCH80220.1"/>
    <property type="molecule type" value="Genomic_DNA"/>
</dbReference>
<dbReference type="Gene3D" id="1.20.120.530">
    <property type="entry name" value="GntR ligand-binding domain-like"/>
    <property type="match status" value="1"/>
</dbReference>
<dbReference type="PRINTS" id="PR00035">
    <property type="entry name" value="HTHGNTR"/>
</dbReference>
<sequence>MGRWSGPRTTTPDDVYQVVRVAILEGTIGAGEQLREAQIASELGISRASVREALARLAEDGLVVKVPYRGAFVMEIEDREIAEIASVRRLVEAYAMELSGPALRGPHRQDLIDAVAELHRAAATNDVAASIEGHLVFHRLVYDLSGHRLLSDLWHGWEAKLRLYLVADHRTYTDLSEIAHEHEIIAQSLLAADREALRVHVATHFTEALRATGTSPSDS</sequence>
<dbReference type="InterPro" id="IPR008920">
    <property type="entry name" value="TF_FadR/GntR_C"/>
</dbReference>
<dbReference type="RefSeq" id="WP_048549822.1">
    <property type="nucleotide sequence ID" value="NZ_HF570958.1"/>
</dbReference>
<comment type="caution">
    <text evidence="5">The sequence shown here is derived from an EMBL/GenBank/DDBJ whole genome shotgun (WGS) entry which is preliminary data.</text>
</comment>
<dbReference type="Pfam" id="PF00392">
    <property type="entry name" value="GntR"/>
    <property type="match status" value="1"/>
</dbReference>
<dbReference type="InterPro" id="IPR036388">
    <property type="entry name" value="WH-like_DNA-bd_sf"/>
</dbReference>
<dbReference type="AlphaFoldDB" id="A0A077M878"/>
<evidence type="ECO:0000256" key="3">
    <source>
        <dbReference type="ARBA" id="ARBA00023163"/>
    </source>
</evidence>
<dbReference type="Gene3D" id="1.10.10.10">
    <property type="entry name" value="Winged helix-like DNA-binding domain superfamily/Winged helix DNA-binding domain"/>
    <property type="match status" value="1"/>
</dbReference>
<dbReference type="GO" id="GO:0003700">
    <property type="term" value="F:DNA-binding transcription factor activity"/>
    <property type="evidence" value="ECO:0007669"/>
    <property type="project" value="InterPro"/>
</dbReference>
<name>A0A077M878_9MICO</name>